<evidence type="ECO:0000256" key="1">
    <source>
        <dbReference type="SAM" id="MobiDB-lite"/>
    </source>
</evidence>
<feature type="region of interest" description="Disordered" evidence="1">
    <location>
        <begin position="316"/>
        <end position="340"/>
    </location>
</feature>
<dbReference type="EMBL" id="KZ994656">
    <property type="protein sequence ID" value="RKO92393.1"/>
    <property type="molecule type" value="Genomic_DNA"/>
</dbReference>
<protein>
    <submittedName>
        <fullName evidence="2">Uncharacterized protein</fullName>
    </submittedName>
</protein>
<organism evidence="2 3">
    <name type="scientific">Blyttiomyces helicus</name>
    <dbReference type="NCBI Taxonomy" id="388810"/>
    <lineage>
        <taxon>Eukaryota</taxon>
        <taxon>Fungi</taxon>
        <taxon>Fungi incertae sedis</taxon>
        <taxon>Chytridiomycota</taxon>
        <taxon>Chytridiomycota incertae sedis</taxon>
        <taxon>Chytridiomycetes</taxon>
        <taxon>Chytridiomycetes incertae sedis</taxon>
        <taxon>Blyttiomyces</taxon>
    </lineage>
</organism>
<reference evidence="3" key="1">
    <citation type="journal article" date="2018" name="Nat. Microbiol.">
        <title>Leveraging single-cell genomics to expand the fungal tree of life.</title>
        <authorList>
            <person name="Ahrendt S.R."/>
            <person name="Quandt C.A."/>
            <person name="Ciobanu D."/>
            <person name="Clum A."/>
            <person name="Salamov A."/>
            <person name="Andreopoulos B."/>
            <person name="Cheng J.F."/>
            <person name="Woyke T."/>
            <person name="Pelin A."/>
            <person name="Henrissat B."/>
            <person name="Reynolds N.K."/>
            <person name="Benny G.L."/>
            <person name="Smith M.E."/>
            <person name="James T.Y."/>
            <person name="Grigoriev I.V."/>
        </authorList>
    </citation>
    <scope>NUCLEOTIDE SEQUENCE [LARGE SCALE GENOMIC DNA]</scope>
</reference>
<feature type="region of interest" description="Disordered" evidence="1">
    <location>
        <begin position="37"/>
        <end position="74"/>
    </location>
</feature>
<evidence type="ECO:0000313" key="3">
    <source>
        <dbReference type="Proteomes" id="UP000269721"/>
    </source>
</evidence>
<dbReference type="AlphaFoldDB" id="A0A4P9WK77"/>
<keyword evidence="3" id="KW-1185">Reference proteome</keyword>
<sequence>MSGRTAAAKGKPNIPANSQKVITQFFAPQTAQLKKAHLTNAPTPKLSANAAKISPSVASSRRSADLASRQRTDVKNEKAIDVDIRSVRLRSESLDRGATSRPAKKRKLDATAVIEQVWDEQSTPVISCDDRVRGSDCDVSPVPRNGLQVVTPKYRLGPRQSFATPILVKPDEPFIPSAATFGRTSLCTPGRSPTPVLRAMDDYNGDAENDSIAAAGSDPLDLPYPEAEEISIESTPVLDFPDAVVAHEIEVDHEITVTVAGPAPVTVEAERGSVSDDDPFFEVEVAEGRGSFTVFVDSDDDDLFQEDINQFLASNKTITTPPEEPRRSGRSKKSVDYRPPPLDVFKDTKLFESVPVPPVKKKSSRFTLDFLLAEGQKNAEQREKYDELTAALENK</sequence>
<name>A0A4P9WK77_9FUNG</name>
<evidence type="ECO:0000313" key="2">
    <source>
        <dbReference type="EMBL" id="RKO92393.1"/>
    </source>
</evidence>
<dbReference type="Proteomes" id="UP000269721">
    <property type="component" value="Unassembled WGS sequence"/>
</dbReference>
<feature type="non-terminal residue" evidence="2">
    <location>
        <position position="395"/>
    </location>
</feature>
<proteinExistence type="predicted"/>
<gene>
    <name evidence="2" type="ORF">BDK51DRAFT_29564</name>
</gene>
<feature type="compositionally biased region" description="Basic and acidic residues" evidence="1">
    <location>
        <begin position="62"/>
        <end position="74"/>
    </location>
</feature>
<accession>A0A4P9WK77</accession>